<protein>
    <submittedName>
        <fullName evidence="1">Uncharacterized protein</fullName>
    </submittedName>
</protein>
<evidence type="ECO:0000313" key="2">
    <source>
        <dbReference type="Proteomes" id="UP000076761"/>
    </source>
</evidence>
<dbReference type="InParanoid" id="A0A165RW87"/>
<evidence type="ECO:0000313" key="1">
    <source>
        <dbReference type="EMBL" id="KZT24350.1"/>
    </source>
</evidence>
<organism evidence="1 2">
    <name type="scientific">Neolentinus lepideus HHB14362 ss-1</name>
    <dbReference type="NCBI Taxonomy" id="1314782"/>
    <lineage>
        <taxon>Eukaryota</taxon>
        <taxon>Fungi</taxon>
        <taxon>Dikarya</taxon>
        <taxon>Basidiomycota</taxon>
        <taxon>Agaricomycotina</taxon>
        <taxon>Agaricomycetes</taxon>
        <taxon>Gloeophyllales</taxon>
        <taxon>Gloeophyllaceae</taxon>
        <taxon>Neolentinus</taxon>
    </lineage>
</organism>
<dbReference type="Proteomes" id="UP000076761">
    <property type="component" value="Unassembled WGS sequence"/>
</dbReference>
<proteinExistence type="predicted"/>
<gene>
    <name evidence="1" type="ORF">NEOLEDRAFT_1148724</name>
</gene>
<dbReference type="AlphaFoldDB" id="A0A165RW87"/>
<keyword evidence="2" id="KW-1185">Reference proteome</keyword>
<dbReference type="EMBL" id="KV425578">
    <property type="protein sequence ID" value="KZT24350.1"/>
    <property type="molecule type" value="Genomic_DNA"/>
</dbReference>
<reference evidence="1 2" key="1">
    <citation type="journal article" date="2016" name="Mol. Biol. Evol.">
        <title>Comparative Genomics of Early-Diverging Mushroom-Forming Fungi Provides Insights into the Origins of Lignocellulose Decay Capabilities.</title>
        <authorList>
            <person name="Nagy L.G."/>
            <person name="Riley R."/>
            <person name="Tritt A."/>
            <person name="Adam C."/>
            <person name="Daum C."/>
            <person name="Floudas D."/>
            <person name="Sun H."/>
            <person name="Yadav J.S."/>
            <person name="Pangilinan J."/>
            <person name="Larsson K.H."/>
            <person name="Matsuura K."/>
            <person name="Barry K."/>
            <person name="Labutti K."/>
            <person name="Kuo R."/>
            <person name="Ohm R.A."/>
            <person name="Bhattacharya S.S."/>
            <person name="Shirouzu T."/>
            <person name="Yoshinaga Y."/>
            <person name="Martin F.M."/>
            <person name="Grigoriev I.V."/>
            <person name="Hibbett D.S."/>
        </authorList>
    </citation>
    <scope>NUCLEOTIDE SEQUENCE [LARGE SCALE GENOMIC DNA]</scope>
    <source>
        <strain evidence="1 2">HHB14362 ss-1</strain>
    </source>
</reference>
<accession>A0A165RW87</accession>
<name>A0A165RW87_9AGAM</name>
<sequence>MRLRVLPLHCHTPLARNIIAVELALSHIATNSKWFSGTIVQDRLGKCSVCDSPSGLSARRIGYVKGLSNYPMRLDGVHFNFEVRNTALACYLRPFHKLLCPHTSDVRTPERAYGLRIGIEVGDLQEQNAEWKSQSHKTYEDPFGNTQRPQTSSGAGVTTQTLVHGEHVCDRLRQAVRHCVNLPSEREPSGYGHGSNNIELRRMQAGMKARRRAVVSDLRVGGNGKDDICKGPRSERHTGRVAPHVPAGIELVQNNKPATHITCAELSLTREFTGKRVLNQRSVQVAQKEKQTVRVPDNEEVVPRFFKGAYVWHLEKQNSTDVKDRSSSMGEGLPALGWKEATKEYQACHITAME</sequence>